<organism evidence="2">
    <name type="scientific">Escherichia coli</name>
    <dbReference type="NCBI Taxonomy" id="562"/>
    <lineage>
        <taxon>Bacteria</taxon>
        <taxon>Pseudomonadati</taxon>
        <taxon>Pseudomonadota</taxon>
        <taxon>Gammaproteobacteria</taxon>
        <taxon>Enterobacterales</taxon>
        <taxon>Enterobacteriaceae</taxon>
        <taxon>Escherichia</taxon>
    </lineage>
</organism>
<name>A0A0A8J5Y6_ECOLX</name>
<reference evidence="3 4" key="3">
    <citation type="submission" date="2018-08" db="EMBL/GenBank/DDBJ databases">
        <authorList>
            <consortium name="GenomeTrakr network: Whole genome sequencing for foodborne pathogen traceback"/>
        </authorList>
    </citation>
    <scope>NUCLEOTIDE SEQUENCE [LARGE SCALE GENOMIC DNA]</scope>
    <source>
        <strain evidence="3 4">AZ-TG73163</strain>
    </source>
</reference>
<dbReference type="EMBL" id="AATJOC010000001">
    <property type="protein sequence ID" value="EFM0250935.1"/>
    <property type="molecule type" value="Genomic_DNA"/>
</dbReference>
<reference evidence="2" key="1">
    <citation type="journal article" date="2014" name="DNA Res.">
        <title>A complete view of the genetic diversity of the Escherichia coli O-antigen biosynthesis gene cluster.</title>
        <authorList>
            <person name="Iguchi A."/>
            <person name="Iyoda S."/>
            <person name="Kikuchi T."/>
            <person name="Ogura Y."/>
            <person name="Katsura K."/>
            <person name="Ohnishi M."/>
            <person name="Hayashi T."/>
            <person name="Thomson N.R."/>
        </authorList>
    </citation>
    <scope>NUCLEOTIDE SEQUENCE</scope>
    <source>
        <strain evidence="2">N87</strain>
    </source>
</reference>
<reference evidence="1" key="2">
    <citation type="journal article" date="2016" name="PLoS ONE">
        <title>Comparison of O-Antigen Gene Clusters of All O-Serogroups of Escherichia coli and Proposal for Adopting a New Nomenclature for O-Typing.</title>
        <authorList>
            <person name="DebRoy C."/>
            <person name="Fratamico P.M."/>
            <person name="Yan X."/>
            <person name="Baranzoni G."/>
            <person name="Liu Y."/>
            <person name="Needleman D.S."/>
            <person name="Tebbs R."/>
            <person name="O'Connell C.D."/>
            <person name="Allred A."/>
            <person name="Swimley M."/>
            <person name="Mwangi M."/>
            <person name="Kapur V."/>
            <person name="Raygoza Garay J.A."/>
            <person name="Roberts E.L."/>
            <person name="Katani R."/>
        </authorList>
    </citation>
    <scope>NUCLEOTIDE SEQUENCE</scope>
    <source>
        <strain evidence="1">N 87</strain>
    </source>
</reference>
<dbReference type="PANTHER" id="PTHR43179">
    <property type="entry name" value="RHAMNOSYLTRANSFERASE WBBL"/>
    <property type="match status" value="1"/>
</dbReference>
<evidence type="ECO:0000313" key="4">
    <source>
        <dbReference type="Proteomes" id="UP000527548"/>
    </source>
</evidence>
<proteinExistence type="predicted"/>
<protein>
    <submittedName>
        <fullName evidence="3">Glycosyltransferase family 2 protein</fullName>
    </submittedName>
    <submittedName>
        <fullName evidence="2">Putative glycosyltransferase</fullName>
    </submittedName>
    <submittedName>
        <fullName evidence="1">Rhamnosyltransferase</fullName>
    </submittedName>
</protein>
<dbReference type="EMBL" id="KJ755553">
    <property type="protein sequence ID" value="AIG62489.1"/>
    <property type="molecule type" value="Genomic_DNA"/>
</dbReference>
<evidence type="ECO:0000313" key="2">
    <source>
        <dbReference type="EMBL" id="BAQ01656.1"/>
    </source>
</evidence>
<evidence type="ECO:0000313" key="1">
    <source>
        <dbReference type="EMBL" id="AIG62489.1"/>
    </source>
</evidence>
<gene>
    <name evidence="1" type="primary">wbbL</name>
    <name evidence="3" type="ORF">C719_000049</name>
</gene>
<accession>A0A0A8J5Y6</accession>
<sequence length="268" mass="31844">MLYCIIVSHNHEQHVKNLLSFADYNPCSDVKILVKDNIGNDELKRVCEKYEVEYFCNYKKMGFGQNNNEMVSKIINKHKINDNLDYVLFLNPDVLIKHEVLVSFYKYIISKNIKASTIDLFKNEDFTKRDEFIRKFPTLTDFVSSIIFNINKTKIDRSKIIEPCEIDWCAGSFLCINLAIFRDIMGFDERYYMYCEDIDLCYRLKLKKIKLVYLPQFKAIHLAMHENRKILSKAFRWHVSNAIYFIIKKSIFKSFDSYSNSVKTIFRG</sequence>
<dbReference type="EMBL" id="AB812056">
    <property type="protein sequence ID" value="BAQ01656.1"/>
    <property type="molecule type" value="Genomic_DNA"/>
</dbReference>
<dbReference type="InterPro" id="IPR029044">
    <property type="entry name" value="Nucleotide-diphossugar_trans"/>
</dbReference>
<dbReference type="AlphaFoldDB" id="A0A0A8J5Y6"/>
<keyword evidence="2" id="KW-0808">Transferase</keyword>
<dbReference type="Gene3D" id="3.90.550.10">
    <property type="entry name" value="Spore Coat Polysaccharide Biosynthesis Protein SpsA, Chain A"/>
    <property type="match status" value="1"/>
</dbReference>
<evidence type="ECO:0000313" key="3">
    <source>
        <dbReference type="EMBL" id="EFM0250935.1"/>
    </source>
</evidence>
<dbReference type="PATRIC" id="fig|562.7286.peg.2356"/>
<dbReference type="PANTHER" id="PTHR43179:SF7">
    <property type="entry name" value="RHAMNOSYLTRANSFERASE WBBL"/>
    <property type="match status" value="1"/>
</dbReference>
<dbReference type="GO" id="GO:0016740">
    <property type="term" value="F:transferase activity"/>
    <property type="evidence" value="ECO:0007669"/>
    <property type="project" value="UniProtKB-KW"/>
</dbReference>
<dbReference type="Proteomes" id="UP000527548">
    <property type="component" value="Unassembled WGS sequence"/>
</dbReference>
<dbReference type="SUPFAM" id="SSF53448">
    <property type="entry name" value="Nucleotide-diphospho-sugar transferases"/>
    <property type="match status" value="1"/>
</dbReference>